<dbReference type="Proteomes" id="UP000035352">
    <property type="component" value="Chromosome"/>
</dbReference>
<organism evidence="1 2">
    <name type="scientific">Caldimonas brevitalea</name>
    <dbReference type="NCBI Taxonomy" id="413882"/>
    <lineage>
        <taxon>Bacteria</taxon>
        <taxon>Pseudomonadati</taxon>
        <taxon>Pseudomonadota</taxon>
        <taxon>Betaproteobacteria</taxon>
        <taxon>Burkholderiales</taxon>
        <taxon>Sphaerotilaceae</taxon>
        <taxon>Caldimonas</taxon>
    </lineage>
</organism>
<evidence type="ECO:0000313" key="2">
    <source>
        <dbReference type="Proteomes" id="UP000035352"/>
    </source>
</evidence>
<dbReference type="Pfam" id="PF01904">
    <property type="entry name" value="DUF72"/>
    <property type="match status" value="1"/>
</dbReference>
<sequence length="251" mass="27575">MIVIGTAGWSLPRAVAPAFPGEGQHLTRYARVLGCAEINTSFYRPHRLETYARWAEQTPAGFRFSVKLPRTITHEGRLRRAKAPLTQFLSEVSGLGDKLGVLLVQLPPSQVFEPRVVRNFFQLLREQHDGPVVCEPRHASWFEPAAERALQAHRVGRVGADPAKVPVAATPGGWLGEDGSGAGAAVYHRWHGSPRTYWSSYSAEQLQAWRDALRAWPKSADCWCIFDNTASGAAAENALALQGLLASTGRR</sequence>
<evidence type="ECO:0000313" key="1">
    <source>
        <dbReference type="EMBL" id="AKJ28262.1"/>
    </source>
</evidence>
<keyword evidence="2" id="KW-1185">Reference proteome</keyword>
<dbReference type="STRING" id="413882.AAW51_1571"/>
<dbReference type="EMBL" id="CP011371">
    <property type="protein sequence ID" value="AKJ28262.1"/>
    <property type="molecule type" value="Genomic_DNA"/>
</dbReference>
<dbReference type="OrthoDB" id="9780310at2"/>
<dbReference type="RefSeq" id="WP_047194160.1">
    <property type="nucleotide sequence ID" value="NZ_CP011371.1"/>
</dbReference>
<name>A0A0G3BG39_9BURK</name>
<gene>
    <name evidence="1" type="ORF">AAW51_1571</name>
</gene>
<protein>
    <recommendedName>
        <fullName evidence="3">DUF72 domain-containing protein</fullName>
    </recommendedName>
</protein>
<dbReference type="PANTHER" id="PTHR30348:SF14">
    <property type="entry name" value="BLR8050 PROTEIN"/>
    <property type="match status" value="1"/>
</dbReference>
<dbReference type="PATRIC" id="fig|413882.6.peg.1649"/>
<dbReference type="InterPro" id="IPR002763">
    <property type="entry name" value="DUF72"/>
</dbReference>
<dbReference type="Gene3D" id="3.20.20.410">
    <property type="entry name" value="Protein of unknown function UPF0759"/>
    <property type="match status" value="1"/>
</dbReference>
<dbReference type="InterPro" id="IPR036520">
    <property type="entry name" value="UPF0759_sf"/>
</dbReference>
<proteinExistence type="predicted"/>
<reference evidence="1 2" key="1">
    <citation type="submission" date="2015-05" db="EMBL/GenBank/DDBJ databases">
        <authorList>
            <person name="Tang B."/>
            <person name="Yu Y."/>
        </authorList>
    </citation>
    <scope>NUCLEOTIDE SEQUENCE [LARGE SCALE GENOMIC DNA]</scope>
    <source>
        <strain evidence="1 2">DSM 7029</strain>
    </source>
</reference>
<accession>A0A0G3BG39</accession>
<dbReference type="AlphaFoldDB" id="A0A0G3BG39"/>
<evidence type="ECO:0008006" key="3">
    <source>
        <dbReference type="Google" id="ProtNLM"/>
    </source>
</evidence>
<dbReference type="KEGG" id="pbh:AAW51_1571"/>
<dbReference type="PANTHER" id="PTHR30348">
    <property type="entry name" value="UNCHARACTERIZED PROTEIN YECE"/>
    <property type="match status" value="1"/>
</dbReference>
<dbReference type="SUPFAM" id="SSF117396">
    <property type="entry name" value="TM1631-like"/>
    <property type="match status" value="1"/>
</dbReference>